<dbReference type="GO" id="GO:0016491">
    <property type="term" value="F:oxidoreductase activity"/>
    <property type="evidence" value="ECO:0007669"/>
    <property type="project" value="UniProtKB-KW"/>
</dbReference>
<dbReference type="PANTHER" id="PTHR23023">
    <property type="entry name" value="DIMETHYLANILINE MONOOXYGENASE"/>
    <property type="match status" value="1"/>
</dbReference>
<evidence type="ECO:0000256" key="3">
    <source>
        <dbReference type="ARBA" id="ARBA00022827"/>
    </source>
</evidence>
<dbReference type="EMBL" id="CP150637">
    <property type="protein sequence ID" value="WZW88494.1"/>
    <property type="molecule type" value="Genomic_DNA"/>
</dbReference>
<evidence type="ECO:0000256" key="2">
    <source>
        <dbReference type="ARBA" id="ARBA00022630"/>
    </source>
</evidence>
<protein>
    <submittedName>
        <fullName evidence="6">NAD(P)/FAD-dependent oxidoreductase</fullName>
        <ecNumber evidence="6">1.14.13.-</ecNumber>
    </submittedName>
</protein>
<dbReference type="EC" id="1.14.13.-" evidence="6"/>
<evidence type="ECO:0000256" key="4">
    <source>
        <dbReference type="ARBA" id="ARBA00022857"/>
    </source>
</evidence>
<proteinExistence type="inferred from homology"/>
<evidence type="ECO:0000313" key="6">
    <source>
        <dbReference type="EMBL" id="WZW88494.1"/>
    </source>
</evidence>
<keyword evidence="4" id="KW-0521">NADP</keyword>
<reference evidence="6 7" key="1">
    <citation type="submission" date="2024-03" db="EMBL/GenBank/DDBJ databases">
        <title>Complete Genome Sequence and Annotation of Ignatzschineria larvae DSM 13226.</title>
        <authorList>
            <person name="Cantrell E."/>
            <person name="Burcham Z.M."/>
        </authorList>
    </citation>
    <scope>NUCLEOTIDE SEQUENCE [LARGE SCALE GENOMIC DNA]</scope>
    <source>
        <strain evidence="6 7">DSM 13226</strain>
    </source>
</reference>
<dbReference type="InterPro" id="IPR000960">
    <property type="entry name" value="Flavin_mOase"/>
</dbReference>
<dbReference type="Pfam" id="PF00743">
    <property type="entry name" value="FMO-like"/>
    <property type="match status" value="2"/>
</dbReference>
<dbReference type="InterPro" id="IPR036188">
    <property type="entry name" value="FAD/NAD-bd_sf"/>
</dbReference>
<name>A0ABZ3C1J3_9GAMM</name>
<gene>
    <name evidence="6" type="ORF">WMO13_03675</name>
</gene>
<dbReference type="Proteomes" id="UP001449178">
    <property type="component" value="Chromosome"/>
</dbReference>
<keyword evidence="5 6" id="KW-0560">Oxidoreductase</keyword>
<dbReference type="Gene3D" id="3.50.50.60">
    <property type="entry name" value="FAD/NAD(P)-binding domain"/>
    <property type="match status" value="2"/>
</dbReference>
<dbReference type="PIRSF" id="PIRSF000332">
    <property type="entry name" value="FMO"/>
    <property type="match status" value="1"/>
</dbReference>
<evidence type="ECO:0000313" key="7">
    <source>
        <dbReference type="Proteomes" id="UP001449178"/>
    </source>
</evidence>
<evidence type="ECO:0000256" key="1">
    <source>
        <dbReference type="ARBA" id="ARBA00009183"/>
    </source>
</evidence>
<sequence length="461" mass="53983">MNQKKKIAILGAGPSGLAQLRAFQALKNQGQEIPEIVCYEKQDDWGGVWRYNWETSVDHNGEPIHGCMYRFLWINAPKEALEFGDYTFDEHFKEPIPSYVPRAVLKDYIVSRVERDNIRDYIRFNHAVRWIEYLPDNEKFRVTVMDHTQDRLITEEFDYVVCATGHFSTPYLPRVEGLEDFSGRVIHSHEFRDAREFKDQDILIVGSSYSAEDIGTQCYKYGAKSITFSYRTNPIGHDWPPHFEERPLLIKAKGRTAYFKDGSHKDFDAIIFCTGYRFNFNFLSEEIRLKAKNSIYPADLYKGIFLIDHPKMIYLGMQDQYYTFNMFDTQAWYARDVIMGHIQLPSREAMLKDSQAWIEKLQHCQTSEDNIDFQASYIQDLLEATDYPDFHVFEQGLILKSWQQDKKEDIMGFRNKSYSSTITGTLAACLPKPWIEIMDDSYKSFMKQEFIPAEEDALESS</sequence>
<accession>A0ABZ3C1J3</accession>
<evidence type="ECO:0000256" key="5">
    <source>
        <dbReference type="ARBA" id="ARBA00023002"/>
    </source>
</evidence>
<dbReference type="InterPro" id="IPR050346">
    <property type="entry name" value="FMO-like"/>
</dbReference>
<keyword evidence="3" id="KW-0274">FAD</keyword>
<keyword evidence="2" id="KW-0285">Flavoprotein</keyword>
<organism evidence="6 7">
    <name type="scientific">Ignatzschineria larvae DSM 13226</name>
    <dbReference type="NCBI Taxonomy" id="1111732"/>
    <lineage>
        <taxon>Bacteria</taxon>
        <taxon>Pseudomonadati</taxon>
        <taxon>Pseudomonadota</taxon>
        <taxon>Gammaproteobacteria</taxon>
        <taxon>Cardiobacteriales</taxon>
        <taxon>Ignatzschineriaceae</taxon>
        <taxon>Ignatzschineria</taxon>
    </lineage>
</organism>
<dbReference type="SUPFAM" id="SSF51905">
    <property type="entry name" value="FAD/NAD(P)-binding domain"/>
    <property type="match status" value="2"/>
</dbReference>
<dbReference type="RefSeq" id="WP_026879169.1">
    <property type="nucleotide sequence ID" value="NZ_AZOD01000026.1"/>
</dbReference>
<comment type="similarity">
    <text evidence="1">Belongs to the FMO family.</text>
</comment>
<dbReference type="InterPro" id="IPR020946">
    <property type="entry name" value="Flavin_mOase-like"/>
</dbReference>
<keyword evidence="7" id="KW-1185">Reference proteome</keyword>